<dbReference type="EMBL" id="LT629772">
    <property type="protein sequence ID" value="SDS85957.1"/>
    <property type="molecule type" value="Genomic_DNA"/>
</dbReference>
<feature type="transmembrane region" description="Helical" evidence="5">
    <location>
        <begin position="108"/>
        <end position="129"/>
    </location>
</feature>
<dbReference type="PROSITE" id="PS50850">
    <property type="entry name" value="MFS"/>
    <property type="match status" value="1"/>
</dbReference>
<feature type="transmembrane region" description="Helical" evidence="5">
    <location>
        <begin position="416"/>
        <end position="434"/>
    </location>
</feature>
<dbReference type="Gene3D" id="1.20.1250.20">
    <property type="entry name" value="MFS general substrate transporter like domains"/>
    <property type="match status" value="1"/>
</dbReference>
<feature type="transmembrane region" description="Helical" evidence="5">
    <location>
        <begin position="169"/>
        <end position="188"/>
    </location>
</feature>
<keyword evidence="4 5" id="KW-0472">Membrane</keyword>
<dbReference type="STRING" id="630515.SAMN04489812_3274"/>
<dbReference type="GO" id="GO:0005886">
    <property type="term" value="C:plasma membrane"/>
    <property type="evidence" value="ECO:0007669"/>
    <property type="project" value="UniProtKB-SubCell"/>
</dbReference>
<comment type="subcellular location">
    <subcellularLocation>
        <location evidence="1">Cell membrane</location>
        <topology evidence="1">Multi-pass membrane protein</topology>
    </subcellularLocation>
</comment>
<feature type="transmembrane region" description="Helical" evidence="5">
    <location>
        <begin position="46"/>
        <end position="69"/>
    </location>
</feature>
<evidence type="ECO:0000256" key="5">
    <source>
        <dbReference type="SAM" id="Phobius"/>
    </source>
</evidence>
<dbReference type="RefSeq" id="WP_091526493.1">
    <property type="nucleotide sequence ID" value="NZ_LT629772.1"/>
</dbReference>
<dbReference type="Pfam" id="PF07690">
    <property type="entry name" value="MFS_1"/>
    <property type="match status" value="1"/>
</dbReference>
<keyword evidence="3 5" id="KW-1133">Transmembrane helix</keyword>
<reference evidence="7 8" key="1">
    <citation type="submission" date="2016-10" db="EMBL/GenBank/DDBJ databases">
        <authorList>
            <person name="de Groot N.N."/>
        </authorList>
    </citation>
    <scope>NUCLEOTIDE SEQUENCE [LARGE SCALE GENOMIC DNA]</scope>
    <source>
        <strain evidence="7 8">DSM 21800</strain>
    </source>
</reference>
<protein>
    <submittedName>
        <fullName evidence="7">Predicted arabinose efflux permease, MFS family</fullName>
    </submittedName>
</protein>
<feature type="transmembrane region" description="Helical" evidence="5">
    <location>
        <begin position="294"/>
        <end position="315"/>
    </location>
</feature>
<accession>A0A1H1VM46</accession>
<proteinExistence type="predicted"/>
<evidence type="ECO:0000256" key="3">
    <source>
        <dbReference type="ARBA" id="ARBA00022989"/>
    </source>
</evidence>
<evidence type="ECO:0000259" key="6">
    <source>
        <dbReference type="PROSITE" id="PS50850"/>
    </source>
</evidence>
<organism evidence="7 8">
    <name type="scientific">Microlunatus soli</name>
    <dbReference type="NCBI Taxonomy" id="630515"/>
    <lineage>
        <taxon>Bacteria</taxon>
        <taxon>Bacillati</taxon>
        <taxon>Actinomycetota</taxon>
        <taxon>Actinomycetes</taxon>
        <taxon>Propionibacteriales</taxon>
        <taxon>Propionibacteriaceae</taxon>
        <taxon>Microlunatus</taxon>
    </lineage>
</organism>
<evidence type="ECO:0000256" key="4">
    <source>
        <dbReference type="ARBA" id="ARBA00023136"/>
    </source>
</evidence>
<evidence type="ECO:0000313" key="7">
    <source>
        <dbReference type="EMBL" id="SDS85957.1"/>
    </source>
</evidence>
<feature type="transmembrane region" description="Helical" evidence="5">
    <location>
        <begin position="388"/>
        <end position="410"/>
    </location>
</feature>
<dbReference type="Proteomes" id="UP000199103">
    <property type="component" value="Chromosome I"/>
</dbReference>
<dbReference type="PANTHER" id="PTHR23534:SF1">
    <property type="entry name" value="MAJOR FACILITATOR SUPERFAMILY PROTEIN"/>
    <property type="match status" value="1"/>
</dbReference>
<dbReference type="SUPFAM" id="SSF103473">
    <property type="entry name" value="MFS general substrate transporter"/>
    <property type="match status" value="1"/>
</dbReference>
<keyword evidence="8" id="KW-1185">Reference proteome</keyword>
<evidence type="ECO:0000313" key="8">
    <source>
        <dbReference type="Proteomes" id="UP000199103"/>
    </source>
</evidence>
<dbReference type="PANTHER" id="PTHR23534">
    <property type="entry name" value="MFS PERMEASE"/>
    <property type="match status" value="1"/>
</dbReference>
<feature type="transmembrane region" description="Helical" evidence="5">
    <location>
        <begin position="135"/>
        <end position="157"/>
    </location>
</feature>
<evidence type="ECO:0000256" key="1">
    <source>
        <dbReference type="ARBA" id="ARBA00004651"/>
    </source>
</evidence>
<evidence type="ECO:0000256" key="2">
    <source>
        <dbReference type="ARBA" id="ARBA00022692"/>
    </source>
</evidence>
<name>A0A1H1VM46_9ACTN</name>
<dbReference type="OrthoDB" id="9776171at2"/>
<gene>
    <name evidence="7" type="ORF">SAMN04489812_3274</name>
</gene>
<dbReference type="InterPro" id="IPR011701">
    <property type="entry name" value="MFS"/>
</dbReference>
<keyword evidence="2 5" id="KW-0812">Transmembrane</keyword>
<feature type="transmembrane region" description="Helical" evidence="5">
    <location>
        <begin position="354"/>
        <end position="376"/>
    </location>
</feature>
<dbReference type="AlphaFoldDB" id="A0A1H1VM46"/>
<feature type="transmembrane region" description="Helical" evidence="5">
    <location>
        <begin position="327"/>
        <end position="348"/>
    </location>
</feature>
<dbReference type="InterPro" id="IPR036259">
    <property type="entry name" value="MFS_trans_sf"/>
</dbReference>
<feature type="domain" description="Major facilitator superfamily (MFS) profile" evidence="6">
    <location>
        <begin position="43"/>
        <end position="439"/>
    </location>
</feature>
<dbReference type="InterPro" id="IPR020846">
    <property type="entry name" value="MFS_dom"/>
</dbReference>
<feature type="transmembrane region" description="Helical" evidence="5">
    <location>
        <begin position="200"/>
        <end position="225"/>
    </location>
</feature>
<feature type="transmembrane region" description="Helical" evidence="5">
    <location>
        <begin position="81"/>
        <end position="101"/>
    </location>
</feature>
<dbReference type="GO" id="GO:0022857">
    <property type="term" value="F:transmembrane transporter activity"/>
    <property type="evidence" value="ECO:0007669"/>
    <property type="project" value="InterPro"/>
</dbReference>
<feature type="transmembrane region" description="Helical" evidence="5">
    <location>
        <begin position="264"/>
        <end position="282"/>
    </location>
</feature>
<sequence length="442" mass="45023">MNDPAGRGPAETAAESAAGTAAASGTFLPWQQAPEIVATQRRTVRLLIVAQVLGTLGMGASPSVGVLLAEEVTNSEAMAGLARTSMTLGAALVGIPLAMLAARGGRRVALGCGWFLAAFGAVALIGAAVTDSVGLLIGGMLLFGAGTAASLQARFAAADLALPARRGRTLSIVVWSGTLGAVLGPNLGDPGAVVARPLGLPPLAGAFVIALVMLIAAGLMMVLLLRPDPLLTATEHEDRHRGPVERRSVGQVVRVLWGLRTARFALLVTIGAHLSMVSLMTMTPVQMHHHGASLMIVGITISIHVLGMFALSPLVGWASDRIGPIRVIMLGQLIFIGSTITAVISGGAESWTMISLFLLGLGWCCGTVPGSILLSESVPADIRPSSQGLVDTAMNAFAALAALISGPIFAAVGFGGLSIMAVLVAVPLLGYAVATERRLAVS</sequence>